<accession>A0A806KKI9</accession>
<dbReference type="EMBL" id="JQ844183">
    <property type="protein sequence ID" value="AGS52130.1"/>
    <property type="molecule type" value="Genomic_DNA"/>
</dbReference>
<evidence type="ECO:0000313" key="1">
    <source>
        <dbReference type="EMBL" id="AGS52130.1"/>
    </source>
</evidence>
<name>A0A806KKI9_9BACT</name>
<dbReference type="AlphaFoldDB" id="A0A806KKI9"/>
<sequence length="59" mass="6948">MNDNGIACRFLTIDADIENNPNVVEFYIKNGFVYNERFSNKNRLTISMRKDIFIDKTDI</sequence>
<protein>
    <submittedName>
        <fullName evidence="1">Uncharacterized protein</fullName>
    </submittedName>
</protein>
<proteinExistence type="predicted"/>
<reference evidence="1" key="1">
    <citation type="submission" date="2012-03" db="EMBL/GenBank/DDBJ databases">
        <title>Functional metagenomics reveals considerable lignocellulase gene clusters in the gut microbiome of a wood-feeding higher termite.</title>
        <authorList>
            <person name="Liu N."/>
        </authorList>
    </citation>
    <scope>NUCLEOTIDE SEQUENCE</scope>
</reference>
<organism evidence="1">
    <name type="scientific">uncultured bacterium contig00034</name>
    <dbReference type="NCBI Taxonomy" id="1181523"/>
    <lineage>
        <taxon>Bacteria</taxon>
        <taxon>environmental samples</taxon>
    </lineage>
</organism>